<evidence type="ECO:0000256" key="4">
    <source>
        <dbReference type="ARBA" id="ARBA00022833"/>
    </source>
</evidence>
<dbReference type="GO" id="GO:0046872">
    <property type="term" value="F:metal ion binding"/>
    <property type="evidence" value="ECO:0007669"/>
    <property type="project" value="UniProtKB-KW"/>
</dbReference>
<evidence type="ECO:0000259" key="5">
    <source>
        <dbReference type="SMART" id="SM00849"/>
    </source>
</evidence>
<dbReference type="Proteomes" id="UP001176960">
    <property type="component" value="Unassembled WGS sequence"/>
</dbReference>
<dbReference type="PANTHER" id="PTHR46233">
    <property type="entry name" value="HYDROXYACYLGLUTATHIONE HYDROLASE GLOC"/>
    <property type="match status" value="1"/>
</dbReference>
<name>A0AA35V966_9PROT</name>
<dbReference type="PANTHER" id="PTHR46233:SF3">
    <property type="entry name" value="HYDROXYACYLGLUTATHIONE HYDROLASE GLOC"/>
    <property type="match status" value="1"/>
</dbReference>
<feature type="domain" description="Metallo-beta-lactamase" evidence="5">
    <location>
        <begin position="12"/>
        <end position="196"/>
    </location>
</feature>
<dbReference type="InterPro" id="IPR051453">
    <property type="entry name" value="MBL_Glyoxalase_II"/>
</dbReference>
<keyword evidence="7" id="KW-1185">Reference proteome</keyword>
<sequence>MRVRTVQVTPLQQNCTLIEDPETKRAVVIDPGGDAEALAETLKDFEVEAILLTHGHLDHAGGADALRDLLSARQGRPVRMLGPDERDRFLLTSIEQQAAAFGLTGMRNAHPDRMLNDGEVLNLLNRTIKVAHVPGHTPGHVVFIMRPEKLAIVGDTLFRGVIGRTDFAYGDHEGLIAAIREKLLTLPDDVTVVPGHGLPTTIGEERRSNPFFQ</sequence>
<dbReference type="RefSeq" id="WP_289843032.1">
    <property type="nucleotide sequence ID" value="NZ_CATKSH010000025.1"/>
</dbReference>
<accession>A0AA35V966</accession>
<dbReference type="SMART" id="SM00849">
    <property type="entry name" value="Lactamase_B"/>
    <property type="match status" value="1"/>
</dbReference>
<evidence type="ECO:0000256" key="3">
    <source>
        <dbReference type="ARBA" id="ARBA00022801"/>
    </source>
</evidence>
<dbReference type="Gene3D" id="3.60.15.10">
    <property type="entry name" value="Ribonuclease Z/Hydroxyacylglutathione hydrolase-like"/>
    <property type="match status" value="1"/>
</dbReference>
<dbReference type="AlphaFoldDB" id="A0AA35V966"/>
<proteinExistence type="predicted"/>
<evidence type="ECO:0000313" key="6">
    <source>
        <dbReference type="EMBL" id="CAI9121838.1"/>
    </source>
</evidence>
<dbReference type="InterPro" id="IPR036866">
    <property type="entry name" value="RibonucZ/Hydroxyglut_hydro"/>
</dbReference>
<dbReference type="InterPro" id="IPR001279">
    <property type="entry name" value="Metallo-B-lactamas"/>
</dbReference>
<keyword evidence="2" id="KW-0479">Metal-binding</keyword>
<keyword evidence="3" id="KW-0378">Hydrolase</keyword>
<dbReference type="SUPFAM" id="SSF56281">
    <property type="entry name" value="Metallo-hydrolase/oxidoreductase"/>
    <property type="match status" value="1"/>
</dbReference>
<comment type="caution">
    <text evidence="6">The sequence shown here is derived from an EMBL/GenBank/DDBJ whole genome shotgun (WGS) entry which is preliminary data.</text>
</comment>
<comment type="cofactor">
    <cofactor evidence="1">
        <name>Zn(2+)</name>
        <dbReference type="ChEBI" id="CHEBI:29105"/>
    </cofactor>
</comment>
<organism evidence="6 7">
    <name type="scientific">Brytella acorum</name>
    <dbReference type="NCBI Taxonomy" id="2959299"/>
    <lineage>
        <taxon>Bacteria</taxon>
        <taxon>Pseudomonadati</taxon>
        <taxon>Pseudomonadota</taxon>
        <taxon>Alphaproteobacteria</taxon>
        <taxon>Acetobacterales</taxon>
        <taxon>Acetobacteraceae</taxon>
        <taxon>Brytella</taxon>
    </lineage>
</organism>
<dbReference type="EMBL" id="CATKSH010000025">
    <property type="protein sequence ID" value="CAI9121838.1"/>
    <property type="molecule type" value="Genomic_DNA"/>
</dbReference>
<gene>
    <name evidence="6" type="ORF">LMG32879_002692</name>
</gene>
<evidence type="ECO:0000256" key="1">
    <source>
        <dbReference type="ARBA" id="ARBA00001947"/>
    </source>
</evidence>
<evidence type="ECO:0000313" key="7">
    <source>
        <dbReference type="Proteomes" id="UP001176960"/>
    </source>
</evidence>
<keyword evidence="4" id="KW-0862">Zinc</keyword>
<evidence type="ECO:0000256" key="2">
    <source>
        <dbReference type="ARBA" id="ARBA00022723"/>
    </source>
</evidence>
<dbReference type="Pfam" id="PF00753">
    <property type="entry name" value="Lactamase_B"/>
    <property type="match status" value="1"/>
</dbReference>
<reference evidence="6" key="1">
    <citation type="submission" date="2023-03" db="EMBL/GenBank/DDBJ databases">
        <authorList>
            <person name="Cleenwerck I."/>
        </authorList>
    </citation>
    <scope>NUCLEOTIDE SEQUENCE</scope>
    <source>
        <strain evidence="6">LMG 32879</strain>
    </source>
</reference>
<protein>
    <submittedName>
        <fullName evidence="6">MBL fold metallo-hydrolase</fullName>
    </submittedName>
</protein>
<dbReference type="GO" id="GO:0016787">
    <property type="term" value="F:hydrolase activity"/>
    <property type="evidence" value="ECO:0007669"/>
    <property type="project" value="UniProtKB-KW"/>
</dbReference>